<keyword evidence="2" id="KW-1185">Reference proteome</keyword>
<evidence type="ECO:0000313" key="1">
    <source>
        <dbReference type="EMBL" id="KUJ13388.1"/>
    </source>
</evidence>
<dbReference type="KEGG" id="psco:LY89DRAFT_687520"/>
<accession>A0A194WZL8</accession>
<gene>
    <name evidence="1" type="ORF">LY89DRAFT_687520</name>
</gene>
<reference evidence="1 2" key="1">
    <citation type="submission" date="2015-10" db="EMBL/GenBank/DDBJ databases">
        <title>Full genome of DAOMC 229536 Phialocephala scopiformis, a fungal endophyte of spruce producing the potent anti-insectan compound rugulosin.</title>
        <authorList>
            <consortium name="DOE Joint Genome Institute"/>
            <person name="Walker A.K."/>
            <person name="Frasz S.L."/>
            <person name="Seifert K.A."/>
            <person name="Miller J.D."/>
            <person name="Mondo S.J."/>
            <person name="Labutti K."/>
            <person name="Lipzen A."/>
            <person name="Dockter R."/>
            <person name="Kennedy M."/>
            <person name="Grigoriev I.V."/>
            <person name="Spatafora J.W."/>
        </authorList>
    </citation>
    <scope>NUCLEOTIDE SEQUENCE [LARGE SCALE GENOMIC DNA]</scope>
    <source>
        <strain evidence="1 2">CBS 120377</strain>
    </source>
</reference>
<dbReference type="EMBL" id="KQ947422">
    <property type="protein sequence ID" value="KUJ13388.1"/>
    <property type="molecule type" value="Genomic_DNA"/>
</dbReference>
<dbReference type="OrthoDB" id="5418036at2759"/>
<protein>
    <submittedName>
        <fullName evidence="1">Uncharacterized protein</fullName>
    </submittedName>
</protein>
<dbReference type="Proteomes" id="UP000070700">
    <property type="component" value="Unassembled WGS sequence"/>
</dbReference>
<dbReference type="GeneID" id="28825243"/>
<dbReference type="RefSeq" id="XP_018067743.1">
    <property type="nucleotide sequence ID" value="XM_018215517.1"/>
</dbReference>
<evidence type="ECO:0000313" key="2">
    <source>
        <dbReference type="Proteomes" id="UP000070700"/>
    </source>
</evidence>
<name>A0A194WZL8_MOLSC</name>
<dbReference type="InParanoid" id="A0A194WZL8"/>
<organism evidence="1 2">
    <name type="scientific">Mollisia scopiformis</name>
    <name type="common">Conifer needle endophyte fungus</name>
    <name type="synonym">Phialocephala scopiformis</name>
    <dbReference type="NCBI Taxonomy" id="149040"/>
    <lineage>
        <taxon>Eukaryota</taxon>
        <taxon>Fungi</taxon>
        <taxon>Dikarya</taxon>
        <taxon>Ascomycota</taxon>
        <taxon>Pezizomycotina</taxon>
        <taxon>Leotiomycetes</taxon>
        <taxon>Helotiales</taxon>
        <taxon>Mollisiaceae</taxon>
        <taxon>Mollisia</taxon>
    </lineage>
</organism>
<sequence length="230" mass="25185">MAAQEPQLSVKLSLSEPTYYFTNPTPPTLSLTIESNLDKPITIFTWYTPFNPSLGMVQGCFSIMDLTTNTPVPQTKIQIQRAPFSRARGSYDDHLFLTLYPHTPTVVSTGFGRGGGKFPPDPKAVVERGRVRDENGKELKIRTSTSGCGVDGLEGGHRYRVDVTRSPLTIGRWWWGTKEEVMVEPGGVDWNILPGEEIPLEVGSIEGVEFEVEWGPEAGAGGVSEGGDEN</sequence>
<dbReference type="AlphaFoldDB" id="A0A194WZL8"/>
<proteinExistence type="predicted"/>